<reference evidence="1" key="1">
    <citation type="submission" date="2025-08" db="UniProtKB">
        <authorList>
            <consortium name="Ensembl"/>
        </authorList>
    </citation>
    <scope>IDENTIFICATION</scope>
</reference>
<dbReference type="InterPro" id="IPR038820">
    <property type="entry name" value="CCDC171"/>
</dbReference>
<dbReference type="Proteomes" id="UP000694408">
    <property type="component" value="Unplaced"/>
</dbReference>
<dbReference type="PANTHER" id="PTHR47899">
    <property type="entry name" value="COILED-COIL DOMAIN-CONTAINING PROTEIN 171"/>
    <property type="match status" value="1"/>
</dbReference>
<name>A0A8C5I820_JUNHY</name>
<accession>A0A8C5I820</accession>
<dbReference type="PANTHER" id="PTHR47899:SF1">
    <property type="entry name" value="COILED-COIL DOMAIN-CONTAINING PROTEIN 171"/>
    <property type="match status" value="1"/>
</dbReference>
<keyword evidence="2" id="KW-1185">Reference proteome</keyword>
<evidence type="ECO:0000313" key="1">
    <source>
        <dbReference type="Ensembl" id="ENSJHYP00000000125.1"/>
    </source>
</evidence>
<sequence length="451" mass="51743">IQTNVPLEELPWTELCALLHENVEALVSNFNKANQRISHLEYMCKHKTDTMNDLQQNQEDALEKMSEQLKAQEHWSQKEKQYLEQQYSNALAEIHARSQECEETVQKNRQKLYGLEQLSDKLAQENNTLKNSLLDAFKARSFLLAACALLSGALCSLYARLCAMSCQRDILQEQVNQQQLLNHKIVSLLYALPAVMERNQDAVRIRQRRAKSLAYVFRRAVIVALAANRLRGLARYSCTFFVWSDGCRGSPGIQVCLGESRGRHPVTQEGVDCIEAINWLCSSNLYTAMISSISDLEELWLSSNSLIGTARNCFAKVMDNLSVLMETVQGSTRGCRAFLERDSLIDRLARGLRRLNAQALEAGLHDRLPSTRNIATLQQEIFEFSRRLHAAEVESRSLYLQLQECRWAFNKMQKDAEKTQRLQTQLSEVQQVSSHAWWPYNIWLSVCYFNL</sequence>
<organism evidence="1 2">
    <name type="scientific">Junco hyemalis</name>
    <name type="common">Dark-eyed junco</name>
    <dbReference type="NCBI Taxonomy" id="40217"/>
    <lineage>
        <taxon>Eukaryota</taxon>
        <taxon>Metazoa</taxon>
        <taxon>Chordata</taxon>
        <taxon>Craniata</taxon>
        <taxon>Vertebrata</taxon>
        <taxon>Euteleostomi</taxon>
        <taxon>Archelosauria</taxon>
        <taxon>Archosauria</taxon>
        <taxon>Dinosauria</taxon>
        <taxon>Saurischia</taxon>
        <taxon>Theropoda</taxon>
        <taxon>Coelurosauria</taxon>
        <taxon>Aves</taxon>
        <taxon>Neognathae</taxon>
        <taxon>Neoaves</taxon>
        <taxon>Telluraves</taxon>
        <taxon>Australaves</taxon>
        <taxon>Passeriformes</taxon>
        <taxon>Passerellidae</taxon>
        <taxon>Junco</taxon>
    </lineage>
</organism>
<evidence type="ECO:0000313" key="2">
    <source>
        <dbReference type="Proteomes" id="UP000694408"/>
    </source>
</evidence>
<proteinExistence type="predicted"/>
<dbReference type="OMA" id="CIEAINW"/>
<protein>
    <recommendedName>
        <fullName evidence="3">CC171 protein</fullName>
    </recommendedName>
</protein>
<evidence type="ECO:0008006" key="3">
    <source>
        <dbReference type="Google" id="ProtNLM"/>
    </source>
</evidence>
<dbReference type="Ensembl" id="ENSJHYT00000000186.1">
    <property type="protein sequence ID" value="ENSJHYP00000000125.1"/>
    <property type="gene ID" value="ENSJHYG00000000139.1"/>
</dbReference>
<dbReference type="AlphaFoldDB" id="A0A8C5I820"/>
<reference evidence="1" key="2">
    <citation type="submission" date="2025-09" db="UniProtKB">
        <authorList>
            <consortium name="Ensembl"/>
        </authorList>
    </citation>
    <scope>IDENTIFICATION</scope>
</reference>